<keyword evidence="2" id="KW-0067">ATP-binding</keyword>
<dbReference type="Proteomes" id="UP000813462">
    <property type="component" value="Unassembled WGS sequence"/>
</dbReference>
<dbReference type="PANTHER" id="PTHR27005:SF308">
    <property type="entry name" value="NON-FUNCTIONAL PSEUDOKINASE ZRK2-RELATED"/>
    <property type="match status" value="1"/>
</dbReference>
<dbReference type="SUPFAM" id="SSF56112">
    <property type="entry name" value="Protein kinase-like (PK-like)"/>
    <property type="match status" value="1"/>
</dbReference>
<dbReference type="InterPro" id="IPR000719">
    <property type="entry name" value="Prot_kinase_dom"/>
</dbReference>
<keyword evidence="1" id="KW-0547">Nucleotide-binding</keyword>
<dbReference type="GO" id="GO:0004674">
    <property type="term" value="F:protein serine/threonine kinase activity"/>
    <property type="evidence" value="ECO:0007669"/>
    <property type="project" value="TreeGrafter"/>
</dbReference>
<sequence>MSSHKNVLKLLGCCLEFPLPILVYEDAENGPLNKWGSATTINGSNGSSTSSSLSWKMRLKVAKEIANALTYLHTAFSRPIIHRNINPQSVFLDKDHVAKLSDFSLSITIPEGQTHAEDAVIGTFGFVAPDYVLTRFVTEKADVYSFGRFMVILLIGLRKSTQDYNLRPETQLISGDHLITEIVDPEILEEGGGSISEEQQLQLQAFVELALRCVEVKGENRPRMIDVAKELQRIEKSTV</sequence>
<evidence type="ECO:0000256" key="2">
    <source>
        <dbReference type="ARBA" id="ARBA00022840"/>
    </source>
</evidence>
<dbReference type="EMBL" id="JAEACU010000006">
    <property type="protein sequence ID" value="KAH7525101.1"/>
    <property type="molecule type" value="Genomic_DNA"/>
</dbReference>
<dbReference type="Pfam" id="PF07714">
    <property type="entry name" value="PK_Tyr_Ser-Thr"/>
    <property type="match status" value="1"/>
</dbReference>
<reference evidence="4" key="1">
    <citation type="journal article" date="2021" name="Front. Plant Sci.">
        <title>Chromosome-Scale Genome Assembly for Chinese Sour Jujube and Insights Into Its Genome Evolution and Domestication Signature.</title>
        <authorList>
            <person name="Shen L.-Y."/>
            <person name="Luo H."/>
            <person name="Wang X.-L."/>
            <person name="Wang X.-M."/>
            <person name="Qiu X.-J."/>
            <person name="Liu H."/>
            <person name="Zhou S.-S."/>
            <person name="Jia K.-H."/>
            <person name="Nie S."/>
            <person name="Bao Y.-T."/>
            <person name="Zhang R.-G."/>
            <person name="Yun Q.-Z."/>
            <person name="Chai Y.-H."/>
            <person name="Lu J.-Y."/>
            <person name="Li Y."/>
            <person name="Zhao S.-W."/>
            <person name="Mao J.-F."/>
            <person name="Jia S.-G."/>
            <person name="Mao Y.-M."/>
        </authorList>
    </citation>
    <scope>NUCLEOTIDE SEQUENCE</scope>
    <source>
        <strain evidence="4">AT0</strain>
        <tissue evidence="4">Leaf</tissue>
    </source>
</reference>
<evidence type="ECO:0000313" key="4">
    <source>
        <dbReference type="EMBL" id="KAH7525101.1"/>
    </source>
</evidence>
<dbReference type="InterPro" id="IPR001245">
    <property type="entry name" value="Ser-Thr/Tyr_kinase_cat_dom"/>
</dbReference>
<comment type="caution">
    <text evidence="4">The sequence shown here is derived from an EMBL/GenBank/DDBJ whole genome shotgun (WGS) entry which is preliminary data.</text>
</comment>
<dbReference type="GO" id="GO:0005886">
    <property type="term" value="C:plasma membrane"/>
    <property type="evidence" value="ECO:0007669"/>
    <property type="project" value="TreeGrafter"/>
</dbReference>
<evidence type="ECO:0000256" key="1">
    <source>
        <dbReference type="ARBA" id="ARBA00022741"/>
    </source>
</evidence>
<proteinExistence type="predicted"/>
<accession>A0A978VB16</accession>
<dbReference type="PROSITE" id="PS50011">
    <property type="entry name" value="PROTEIN_KINASE_DOM"/>
    <property type="match status" value="1"/>
</dbReference>
<dbReference type="GO" id="GO:0005524">
    <property type="term" value="F:ATP binding"/>
    <property type="evidence" value="ECO:0007669"/>
    <property type="project" value="UniProtKB-KW"/>
</dbReference>
<name>A0A978VB16_ZIZJJ</name>
<feature type="domain" description="Protein kinase" evidence="3">
    <location>
        <begin position="1"/>
        <end position="234"/>
    </location>
</feature>
<dbReference type="AlphaFoldDB" id="A0A978VB16"/>
<dbReference type="GO" id="GO:0007166">
    <property type="term" value="P:cell surface receptor signaling pathway"/>
    <property type="evidence" value="ECO:0007669"/>
    <property type="project" value="InterPro"/>
</dbReference>
<protein>
    <recommendedName>
        <fullName evidence="3">Protein kinase domain-containing protein</fullName>
    </recommendedName>
</protein>
<evidence type="ECO:0000259" key="3">
    <source>
        <dbReference type="PROSITE" id="PS50011"/>
    </source>
</evidence>
<dbReference type="Gene3D" id="1.10.510.10">
    <property type="entry name" value="Transferase(Phosphotransferase) domain 1"/>
    <property type="match status" value="1"/>
</dbReference>
<evidence type="ECO:0000313" key="5">
    <source>
        <dbReference type="Proteomes" id="UP000813462"/>
    </source>
</evidence>
<dbReference type="InterPro" id="IPR011009">
    <property type="entry name" value="Kinase-like_dom_sf"/>
</dbReference>
<dbReference type="InterPro" id="IPR045274">
    <property type="entry name" value="WAK-like"/>
</dbReference>
<dbReference type="PANTHER" id="PTHR27005">
    <property type="entry name" value="WALL-ASSOCIATED RECEPTOR KINASE-LIKE 21"/>
    <property type="match status" value="1"/>
</dbReference>
<gene>
    <name evidence="4" type="ORF">FEM48_Zijuj06G0189300</name>
</gene>
<organism evidence="4 5">
    <name type="scientific">Ziziphus jujuba var. spinosa</name>
    <dbReference type="NCBI Taxonomy" id="714518"/>
    <lineage>
        <taxon>Eukaryota</taxon>
        <taxon>Viridiplantae</taxon>
        <taxon>Streptophyta</taxon>
        <taxon>Embryophyta</taxon>
        <taxon>Tracheophyta</taxon>
        <taxon>Spermatophyta</taxon>
        <taxon>Magnoliopsida</taxon>
        <taxon>eudicotyledons</taxon>
        <taxon>Gunneridae</taxon>
        <taxon>Pentapetalae</taxon>
        <taxon>rosids</taxon>
        <taxon>fabids</taxon>
        <taxon>Rosales</taxon>
        <taxon>Rhamnaceae</taxon>
        <taxon>Paliureae</taxon>
        <taxon>Ziziphus</taxon>
    </lineage>
</organism>